<dbReference type="GO" id="GO:0009055">
    <property type="term" value="F:electron transfer activity"/>
    <property type="evidence" value="ECO:0007669"/>
    <property type="project" value="InterPro"/>
</dbReference>
<accession>A0A1H8J4M1</accession>
<protein>
    <submittedName>
        <fullName evidence="9">Cytochrome c553</fullName>
    </submittedName>
</protein>
<keyword evidence="5 6" id="KW-0408">Iron</keyword>
<reference evidence="10" key="1">
    <citation type="submission" date="2016-10" db="EMBL/GenBank/DDBJ databases">
        <authorList>
            <person name="Varghese N."/>
            <person name="Submissions S."/>
        </authorList>
    </citation>
    <scope>NUCLEOTIDE SEQUENCE [LARGE SCALE GENOMIC DNA]</scope>
    <source>
        <strain evidence="10">Nm76</strain>
    </source>
</reference>
<dbReference type="Gene3D" id="1.10.760.10">
    <property type="entry name" value="Cytochrome c-like domain"/>
    <property type="match status" value="1"/>
</dbReference>
<dbReference type="GO" id="GO:0046872">
    <property type="term" value="F:metal ion binding"/>
    <property type="evidence" value="ECO:0007669"/>
    <property type="project" value="UniProtKB-KW"/>
</dbReference>
<dbReference type="PROSITE" id="PS51007">
    <property type="entry name" value="CYTC"/>
    <property type="match status" value="1"/>
</dbReference>
<dbReference type="RefSeq" id="WP_090315120.1">
    <property type="nucleotide sequence ID" value="NZ_FNOE01000001.1"/>
</dbReference>
<sequence>MKQKSIMNLLLALGMFLAFSGATQAAGDAAAAKDKLSMCAGCHGIQGYKTAFPSAYHVPKLGGQHAEYIIKALEGYKNGSRSHPTMTALAKTLSQQDIEDLAAYYSKN</sequence>
<name>A0A1H8J4M1_9PROT</name>
<dbReference type="InterPro" id="IPR009056">
    <property type="entry name" value="Cyt_c-like_dom"/>
</dbReference>
<keyword evidence="4" id="KW-0249">Electron transport</keyword>
<keyword evidence="10" id="KW-1185">Reference proteome</keyword>
<dbReference type="PANTHER" id="PTHR33751">
    <property type="entry name" value="CBB3-TYPE CYTOCHROME C OXIDASE SUBUNIT FIXP"/>
    <property type="match status" value="1"/>
</dbReference>
<feature type="chain" id="PRO_5011783491" evidence="7">
    <location>
        <begin position="26"/>
        <end position="108"/>
    </location>
</feature>
<proteinExistence type="predicted"/>
<keyword evidence="2 6" id="KW-0349">Heme</keyword>
<evidence type="ECO:0000256" key="3">
    <source>
        <dbReference type="ARBA" id="ARBA00022723"/>
    </source>
</evidence>
<evidence type="ECO:0000256" key="7">
    <source>
        <dbReference type="SAM" id="SignalP"/>
    </source>
</evidence>
<dbReference type="Proteomes" id="UP000198814">
    <property type="component" value="Unassembled WGS sequence"/>
</dbReference>
<dbReference type="InterPro" id="IPR050597">
    <property type="entry name" value="Cytochrome_c_Oxidase_Subunit"/>
</dbReference>
<gene>
    <name evidence="9" type="ORF">SAMN05216333_10177</name>
</gene>
<dbReference type="GO" id="GO:0020037">
    <property type="term" value="F:heme binding"/>
    <property type="evidence" value="ECO:0007669"/>
    <property type="project" value="InterPro"/>
</dbReference>
<keyword evidence="1" id="KW-0813">Transport</keyword>
<keyword evidence="7" id="KW-0732">Signal</keyword>
<evidence type="ECO:0000313" key="9">
    <source>
        <dbReference type="EMBL" id="SEN74938.1"/>
    </source>
</evidence>
<evidence type="ECO:0000256" key="2">
    <source>
        <dbReference type="ARBA" id="ARBA00022617"/>
    </source>
</evidence>
<evidence type="ECO:0000256" key="5">
    <source>
        <dbReference type="ARBA" id="ARBA00023004"/>
    </source>
</evidence>
<evidence type="ECO:0000256" key="1">
    <source>
        <dbReference type="ARBA" id="ARBA00022448"/>
    </source>
</evidence>
<feature type="domain" description="Cytochrome c" evidence="8">
    <location>
        <begin position="27"/>
        <end position="108"/>
    </location>
</feature>
<dbReference type="InterPro" id="IPR036909">
    <property type="entry name" value="Cyt_c-like_dom_sf"/>
</dbReference>
<dbReference type="AlphaFoldDB" id="A0A1H8J4M1"/>
<evidence type="ECO:0000259" key="8">
    <source>
        <dbReference type="PROSITE" id="PS51007"/>
    </source>
</evidence>
<dbReference type="STRING" id="42354.SAMN05216333_10177"/>
<evidence type="ECO:0000256" key="6">
    <source>
        <dbReference type="PROSITE-ProRule" id="PRU00433"/>
    </source>
</evidence>
<keyword evidence="3 6" id="KW-0479">Metal-binding</keyword>
<dbReference type="Pfam" id="PF00034">
    <property type="entry name" value="Cytochrom_C"/>
    <property type="match status" value="1"/>
</dbReference>
<dbReference type="OrthoDB" id="9796421at2"/>
<dbReference type="PANTHER" id="PTHR33751:SF9">
    <property type="entry name" value="CYTOCHROME C4"/>
    <property type="match status" value="1"/>
</dbReference>
<evidence type="ECO:0000313" key="10">
    <source>
        <dbReference type="Proteomes" id="UP000198814"/>
    </source>
</evidence>
<dbReference type="EMBL" id="FODO01000001">
    <property type="protein sequence ID" value="SEN74938.1"/>
    <property type="molecule type" value="Genomic_DNA"/>
</dbReference>
<dbReference type="SUPFAM" id="SSF46626">
    <property type="entry name" value="Cytochrome c"/>
    <property type="match status" value="1"/>
</dbReference>
<feature type="signal peptide" evidence="7">
    <location>
        <begin position="1"/>
        <end position="25"/>
    </location>
</feature>
<organism evidence="9 10">
    <name type="scientific">Nitrosomonas oligotropha</name>
    <dbReference type="NCBI Taxonomy" id="42354"/>
    <lineage>
        <taxon>Bacteria</taxon>
        <taxon>Pseudomonadati</taxon>
        <taxon>Pseudomonadota</taxon>
        <taxon>Betaproteobacteria</taxon>
        <taxon>Nitrosomonadales</taxon>
        <taxon>Nitrosomonadaceae</taxon>
        <taxon>Nitrosomonas</taxon>
    </lineage>
</organism>
<evidence type="ECO:0000256" key="4">
    <source>
        <dbReference type="ARBA" id="ARBA00022982"/>
    </source>
</evidence>